<name>A0A7J6I950_CANSA</name>
<dbReference type="Proteomes" id="UP000583929">
    <property type="component" value="Unassembled WGS sequence"/>
</dbReference>
<comment type="caution">
    <text evidence="1">The sequence shown here is derived from an EMBL/GenBank/DDBJ whole genome shotgun (WGS) entry which is preliminary data.</text>
</comment>
<gene>
    <name evidence="1" type="ORF">G4B88_014513</name>
</gene>
<evidence type="ECO:0000313" key="1">
    <source>
        <dbReference type="EMBL" id="KAF4404057.1"/>
    </source>
</evidence>
<sequence>MNNLKDLICSPFGPAKVAKEYITILSAIAIPAQFLLPDPNGKYLKSVPVKSHLGLSFKNLSGSNFNGSSQLKGSL</sequence>
<accession>A0A7J6I950</accession>
<reference evidence="1 2" key="1">
    <citation type="journal article" date="2020" name="bioRxiv">
        <title>Sequence and annotation of 42 cannabis genomes reveals extensive copy number variation in cannabinoid synthesis and pathogen resistance genes.</title>
        <authorList>
            <person name="Mckernan K.J."/>
            <person name="Helbert Y."/>
            <person name="Kane L.T."/>
            <person name="Ebling H."/>
            <person name="Zhang L."/>
            <person name="Liu B."/>
            <person name="Eaton Z."/>
            <person name="Mclaughlin S."/>
            <person name="Kingan S."/>
            <person name="Baybayan P."/>
            <person name="Concepcion G."/>
            <person name="Jordan M."/>
            <person name="Riva A."/>
            <person name="Barbazuk W."/>
            <person name="Harkins T."/>
        </authorList>
    </citation>
    <scope>NUCLEOTIDE SEQUENCE [LARGE SCALE GENOMIC DNA]</scope>
    <source>
        <strain evidence="2">cv. Jamaican Lion 4</strain>
        <tissue evidence="1">Leaf</tissue>
    </source>
</reference>
<dbReference type="AlphaFoldDB" id="A0A7J6I950"/>
<protein>
    <submittedName>
        <fullName evidence="1">Uncharacterized protein</fullName>
    </submittedName>
</protein>
<proteinExistence type="predicted"/>
<dbReference type="EMBL" id="JAATIQ010000002">
    <property type="protein sequence ID" value="KAF4404057.1"/>
    <property type="molecule type" value="Genomic_DNA"/>
</dbReference>
<evidence type="ECO:0000313" key="2">
    <source>
        <dbReference type="Proteomes" id="UP000583929"/>
    </source>
</evidence>
<keyword evidence="2" id="KW-1185">Reference proteome</keyword>
<organism evidence="1 2">
    <name type="scientific">Cannabis sativa</name>
    <name type="common">Hemp</name>
    <name type="synonym">Marijuana</name>
    <dbReference type="NCBI Taxonomy" id="3483"/>
    <lineage>
        <taxon>Eukaryota</taxon>
        <taxon>Viridiplantae</taxon>
        <taxon>Streptophyta</taxon>
        <taxon>Embryophyta</taxon>
        <taxon>Tracheophyta</taxon>
        <taxon>Spermatophyta</taxon>
        <taxon>Magnoliopsida</taxon>
        <taxon>eudicotyledons</taxon>
        <taxon>Gunneridae</taxon>
        <taxon>Pentapetalae</taxon>
        <taxon>rosids</taxon>
        <taxon>fabids</taxon>
        <taxon>Rosales</taxon>
        <taxon>Cannabaceae</taxon>
        <taxon>Cannabis</taxon>
    </lineage>
</organism>